<dbReference type="EMBL" id="ML996580">
    <property type="protein sequence ID" value="KAF2754435.1"/>
    <property type="molecule type" value="Genomic_DNA"/>
</dbReference>
<accession>A0A6A6VW95</accession>
<name>A0A6A6VW95_9PEZI</name>
<dbReference type="Proteomes" id="UP000799437">
    <property type="component" value="Unassembled WGS sequence"/>
</dbReference>
<dbReference type="AlphaFoldDB" id="A0A6A6VW95"/>
<evidence type="ECO:0000256" key="1">
    <source>
        <dbReference type="SAM" id="MobiDB-lite"/>
    </source>
</evidence>
<feature type="compositionally biased region" description="Polar residues" evidence="1">
    <location>
        <begin position="49"/>
        <end position="99"/>
    </location>
</feature>
<feature type="compositionally biased region" description="Basic and acidic residues" evidence="1">
    <location>
        <begin position="151"/>
        <end position="175"/>
    </location>
</feature>
<sequence length="175" mass="18430">MPAESNGSSGPPRSSIFLTPPKRRVVLGDITARILAHEASLDNAEAGQAETTGNNNSDNVTTGTLATDITPTGTPLTSNASITNPAATIHTTPRGSASSYLAEASGTPQERPQPSPILTDAARVPPWQLGMREGDLRATPPSRAGGSRAIDPSRDDAYWEKLSEMGLDKDTKRRK</sequence>
<dbReference type="RefSeq" id="XP_033596886.1">
    <property type="nucleotide sequence ID" value="XM_033748481.1"/>
</dbReference>
<gene>
    <name evidence="2" type="ORF">EJ05DRAFT_513918</name>
</gene>
<dbReference type="GeneID" id="54489535"/>
<keyword evidence="3" id="KW-1185">Reference proteome</keyword>
<evidence type="ECO:0000313" key="3">
    <source>
        <dbReference type="Proteomes" id="UP000799437"/>
    </source>
</evidence>
<evidence type="ECO:0000313" key="2">
    <source>
        <dbReference type="EMBL" id="KAF2754435.1"/>
    </source>
</evidence>
<feature type="compositionally biased region" description="Polar residues" evidence="1">
    <location>
        <begin position="1"/>
        <end position="12"/>
    </location>
</feature>
<proteinExistence type="predicted"/>
<feature type="region of interest" description="Disordered" evidence="1">
    <location>
        <begin position="44"/>
        <end position="175"/>
    </location>
</feature>
<reference evidence="2" key="1">
    <citation type="journal article" date="2020" name="Stud. Mycol.">
        <title>101 Dothideomycetes genomes: a test case for predicting lifestyles and emergence of pathogens.</title>
        <authorList>
            <person name="Haridas S."/>
            <person name="Albert R."/>
            <person name="Binder M."/>
            <person name="Bloem J."/>
            <person name="Labutti K."/>
            <person name="Salamov A."/>
            <person name="Andreopoulos B."/>
            <person name="Baker S."/>
            <person name="Barry K."/>
            <person name="Bills G."/>
            <person name="Bluhm B."/>
            <person name="Cannon C."/>
            <person name="Castanera R."/>
            <person name="Culley D."/>
            <person name="Daum C."/>
            <person name="Ezra D."/>
            <person name="Gonzalez J."/>
            <person name="Henrissat B."/>
            <person name="Kuo A."/>
            <person name="Liang C."/>
            <person name="Lipzen A."/>
            <person name="Lutzoni F."/>
            <person name="Magnuson J."/>
            <person name="Mondo S."/>
            <person name="Nolan M."/>
            <person name="Ohm R."/>
            <person name="Pangilinan J."/>
            <person name="Park H.-J."/>
            <person name="Ramirez L."/>
            <person name="Alfaro M."/>
            <person name="Sun H."/>
            <person name="Tritt A."/>
            <person name="Yoshinaga Y."/>
            <person name="Zwiers L.-H."/>
            <person name="Turgeon B."/>
            <person name="Goodwin S."/>
            <person name="Spatafora J."/>
            <person name="Crous P."/>
            <person name="Grigoriev I."/>
        </authorList>
    </citation>
    <scope>NUCLEOTIDE SEQUENCE</scope>
    <source>
        <strain evidence="2">CBS 121739</strain>
    </source>
</reference>
<protein>
    <submittedName>
        <fullName evidence="2">Uncharacterized protein</fullName>
    </submittedName>
</protein>
<feature type="region of interest" description="Disordered" evidence="1">
    <location>
        <begin position="1"/>
        <end position="20"/>
    </location>
</feature>
<organism evidence="2 3">
    <name type="scientific">Pseudovirgaria hyperparasitica</name>
    <dbReference type="NCBI Taxonomy" id="470096"/>
    <lineage>
        <taxon>Eukaryota</taxon>
        <taxon>Fungi</taxon>
        <taxon>Dikarya</taxon>
        <taxon>Ascomycota</taxon>
        <taxon>Pezizomycotina</taxon>
        <taxon>Dothideomycetes</taxon>
        <taxon>Dothideomycetes incertae sedis</taxon>
        <taxon>Acrospermales</taxon>
        <taxon>Acrospermaceae</taxon>
        <taxon>Pseudovirgaria</taxon>
    </lineage>
</organism>